<evidence type="ECO:0000259" key="5">
    <source>
        <dbReference type="SMART" id="SM00563"/>
    </source>
</evidence>
<accession>A0A4R7NWU7</accession>
<dbReference type="PANTHER" id="PTHR10434">
    <property type="entry name" value="1-ACYL-SN-GLYCEROL-3-PHOSPHATE ACYLTRANSFERASE"/>
    <property type="match status" value="1"/>
</dbReference>
<dbReference type="RefSeq" id="WP_162851347.1">
    <property type="nucleotide sequence ID" value="NZ_MWIN01000040.1"/>
</dbReference>
<evidence type="ECO:0000256" key="4">
    <source>
        <dbReference type="SAM" id="Phobius"/>
    </source>
</evidence>
<keyword evidence="4" id="KW-0472">Membrane</keyword>
<feature type="domain" description="Phospholipid/glycerol acyltransferase" evidence="5">
    <location>
        <begin position="72"/>
        <end position="186"/>
    </location>
</feature>
<dbReference type="EMBL" id="SOBT01000011">
    <property type="protein sequence ID" value="TDU25703.1"/>
    <property type="molecule type" value="Genomic_DNA"/>
</dbReference>
<evidence type="ECO:0000256" key="2">
    <source>
        <dbReference type="ARBA" id="ARBA00022679"/>
    </source>
</evidence>
<dbReference type="SUPFAM" id="SSF69593">
    <property type="entry name" value="Glycerol-3-phosphate (1)-acyltransferase"/>
    <property type="match status" value="1"/>
</dbReference>
<dbReference type="GO" id="GO:0006654">
    <property type="term" value="P:phosphatidic acid biosynthetic process"/>
    <property type="evidence" value="ECO:0007669"/>
    <property type="project" value="TreeGrafter"/>
</dbReference>
<dbReference type="SMART" id="SM00563">
    <property type="entry name" value="PlsC"/>
    <property type="match status" value="1"/>
</dbReference>
<keyword evidence="3 6" id="KW-0012">Acyltransferase</keyword>
<dbReference type="GO" id="GO:0003841">
    <property type="term" value="F:1-acylglycerol-3-phosphate O-acyltransferase activity"/>
    <property type="evidence" value="ECO:0007669"/>
    <property type="project" value="TreeGrafter"/>
</dbReference>
<organism evidence="6 7">
    <name type="scientific">Panacagrimonas perspica</name>
    <dbReference type="NCBI Taxonomy" id="381431"/>
    <lineage>
        <taxon>Bacteria</taxon>
        <taxon>Pseudomonadati</taxon>
        <taxon>Pseudomonadota</taxon>
        <taxon>Gammaproteobacteria</taxon>
        <taxon>Nevskiales</taxon>
        <taxon>Nevskiaceae</taxon>
        <taxon>Panacagrimonas</taxon>
    </lineage>
</organism>
<sequence length="248" mass="26539">MILVRLLDRLYGAVASLIFAVAILGVVSPLVILGPTLPIRRWFGRHGVRLSLLCIGVPLQVSGRDRVPATPCIAVANHASYIDGIVLTSALPANFTFVVQDGAAEWPYVGYVLRRMGVTFVNRNSAREGAAQTRALIRRVEEGASLAIFAEGTFEPDPGLLSFKKGAFLIAARAGVPVLPVGIRGTRRLYGGHSRLPHWSRVDIDILPPIPASPDALQLRDAARDAVLRVCGEPDVAARTAVLAEAEA</sequence>
<reference evidence="6 7" key="1">
    <citation type="submission" date="2019-03" db="EMBL/GenBank/DDBJ databases">
        <title>Genomic Encyclopedia of Type Strains, Phase IV (KMG-IV): sequencing the most valuable type-strain genomes for metagenomic binning, comparative biology and taxonomic classification.</title>
        <authorList>
            <person name="Goeker M."/>
        </authorList>
    </citation>
    <scope>NUCLEOTIDE SEQUENCE [LARGE SCALE GENOMIC DNA]</scope>
    <source>
        <strain evidence="6 7">DSM 26377</strain>
    </source>
</reference>
<dbReference type="PANTHER" id="PTHR10434:SF11">
    <property type="entry name" value="1-ACYL-SN-GLYCEROL-3-PHOSPHATE ACYLTRANSFERASE"/>
    <property type="match status" value="1"/>
</dbReference>
<keyword evidence="4" id="KW-1133">Transmembrane helix</keyword>
<evidence type="ECO:0000256" key="3">
    <source>
        <dbReference type="ARBA" id="ARBA00023315"/>
    </source>
</evidence>
<gene>
    <name evidence="6" type="ORF">DFR24_4148</name>
</gene>
<proteinExistence type="predicted"/>
<dbReference type="CDD" id="cd07989">
    <property type="entry name" value="LPLAT_AGPAT-like"/>
    <property type="match status" value="1"/>
</dbReference>
<evidence type="ECO:0000313" key="7">
    <source>
        <dbReference type="Proteomes" id="UP000295341"/>
    </source>
</evidence>
<dbReference type="AlphaFoldDB" id="A0A4R7NWU7"/>
<comment type="pathway">
    <text evidence="1">Lipid metabolism.</text>
</comment>
<feature type="transmembrane region" description="Helical" evidence="4">
    <location>
        <begin position="12"/>
        <end position="33"/>
    </location>
</feature>
<keyword evidence="2 6" id="KW-0808">Transferase</keyword>
<dbReference type="Pfam" id="PF01553">
    <property type="entry name" value="Acyltransferase"/>
    <property type="match status" value="1"/>
</dbReference>
<protein>
    <submittedName>
        <fullName evidence="6">1-acyl-sn-glycerol-3-phosphate acyltransferase</fullName>
    </submittedName>
</protein>
<name>A0A4R7NWU7_9GAMM</name>
<comment type="caution">
    <text evidence="6">The sequence shown here is derived from an EMBL/GenBank/DDBJ whole genome shotgun (WGS) entry which is preliminary data.</text>
</comment>
<keyword evidence="7" id="KW-1185">Reference proteome</keyword>
<evidence type="ECO:0000256" key="1">
    <source>
        <dbReference type="ARBA" id="ARBA00005189"/>
    </source>
</evidence>
<evidence type="ECO:0000313" key="6">
    <source>
        <dbReference type="EMBL" id="TDU25703.1"/>
    </source>
</evidence>
<dbReference type="InterPro" id="IPR002123">
    <property type="entry name" value="Plipid/glycerol_acylTrfase"/>
</dbReference>
<dbReference type="Proteomes" id="UP000295341">
    <property type="component" value="Unassembled WGS sequence"/>
</dbReference>
<keyword evidence="4" id="KW-0812">Transmembrane</keyword>